<evidence type="ECO:0000256" key="1">
    <source>
        <dbReference type="ARBA" id="ARBA00023002"/>
    </source>
</evidence>
<sequence length="411" mass="46708">MKRKVLVLGAGIQGCCIALELANRGFKVDLIEQDSVPFNRSSIRNEGKIHLGLVYINDTGFETPKLMLKAALRFAPYLSRWIGIGVKDLNVGTPFYYLVSNQSFLDTEQLEQRYHQLEKLYCKSTEKESFTYLGYKPDKLVQKSSEENLAKHFNTDCLQGGFYTSELAIDTSKLAEHIRKAVKKHSNITFLGNHRILGISKNGSGYIVEGEKNRSNWKKKSLQVVNATWTDKFKLDETLGISPPKEILHRLKYRVIADIPEEMKNFPSATMVIGKFGDVVIRPDKTAYISWYPDACRGWSNSIEPPESWNEPSRGIVPNKDFDEISEQLIRETEKWYPAIRNCTPKIVDAGIIVAHGKTDVDNKKSRLHERSNIGVTSYDGYHSVETGKLTTAPMFAMDTADRAEKIYRQL</sequence>
<name>A0ABS9KJS1_9BACT</name>
<evidence type="ECO:0000313" key="4">
    <source>
        <dbReference type="Proteomes" id="UP001165366"/>
    </source>
</evidence>
<dbReference type="Proteomes" id="UP001165366">
    <property type="component" value="Unassembled WGS sequence"/>
</dbReference>
<accession>A0ABS9KJS1</accession>
<dbReference type="SUPFAM" id="SSF51905">
    <property type="entry name" value="FAD/NAD(P)-binding domain"/>
    <property type="match status" value="1"/>
</dbReference>
<dbReference type="Gene3D" id="3.30.9.10">
    <property type="entry name" value="D-Amino Acid Oxidase, subunit A, domain 2"/>
    <property type="match status" value="1"/>
</dbReference>
<comment type="caution">
    <text evidence="3">The sequence shown here is derived from an EMBL/GenBank/DDBJ whole genome shotgun (WGS) entry which is preliminary data.</text>
</comment>
<dbReference type="PROSITE" id="PS51257">
    <property type="entry name" value="PROKAR_LIPOPROTEIN"/>
    <property type="match status" value="1"/>
</dbReference>
<evidence type="ECO:0000313" key="3">
    <source>
        <dbReference type="EMBL" id="MCG2591102.1"/>
    </source>
</evidence>
<dbReference type="InterPro" id="IPR036188">
    <property type="entry name" value="FAD/NAD-bd_sf"/>
</dbReference>
<dbReference type="RefSeq" id="WP_237856654.1">
    <property type="nucleotide sequence ID" value="NZ_JAKLWS010000078.1"/>
</dbReference>
<dbReference type="Gene3D" id="3.50.50.60">
    <property type="entry name" value="FAD/NAD(P)-binding domain"/>
    <property type="match status" value="1"/>
</dbReference>
<dbReference type="PANTHER" id="PTHR13847:SF289">
    <property type="entry name" value="GLYCINE OXIDASE"/>
    <property type="match status" value="1"/>
</dbReference>
<organism evidence="3 4">
    <name type="scientific">Rhodohalobacter sulfatireducens</name>
    <dbReference type="NCBI Taxonomy" id="2911366"/>
    <lineage>
        <taxon>Bacteria</taxon>
        <taxon>Pseudomonadati</taxon>
        <taxon>Balneolota</taxon>
        <taxon>Balneolia</taxon>
        <taxon>Balneolales</taxon>
        <taxon>Balneolaceae</taxon>
        <taxon>Rhodohalobacter</taxon>
    </lineage>
</organism>
<dbReference type="Pfam" id="PF01266">
    <property type="entry name" value="DAO"/>
    <property type="match status" value="1"/>
</dbReference>
<gene>
    <name evidence="3" type="ORF">L6773_21220</name>
</gene>
<protein>
    <submittedName>
        <fullName evidence="3">FAD-binding oxidoreductase</fullName>
    </submittedName>
</protein>
<reference evidence="3" key="1">
    <citation type="submission" date="2022-01" db="EMBL/GenBank/DDBJ databases">
        <authorList>
            <person name="Wang Y."/>
        </authorList>
    </citation>
    <scope>NUCLEOTIDE SEQUENCE</scope>
    <source>
        <strain evidence="3">WB101</strain>
    </source>
</reference>
<dbReference type="InterPro" id="IPR006076">
    <property type="entry name" value="FAD-dep_OxRdtase"/>
</dbReference>
<keyword evidence="1" id="KW-0560">Oxidoreductase</keyword>
<dbReference type="PANTHER" id="PTHR13847">
    <property type="entry name" value="SARCOSINE DEHYDROGENASE-RELATED"/>
    <property type="match status" value="1"/>
</dbReference>
<evidence type="ECO:0000259" key="2">
    <source>
        <dbReference type="Pfam" id="PF01266"/>
    </source>
</evidence>
<dbReference type="EMBL" id="JAKLWS010000078">
    <property type="protein sequence ID" value="MCG2591102.1"/>
    <property type="molecule type" value="Genomic_DNA"/>
</dbReference>
<keyword evidence="4" id="KW-1185">Reference proteome</keyword>
<proteinExistence type="predicted"/>
<feature type="domain" description="FAD dependent oxidoreductase" evidence="2">
    <location>
        <begin position="4"/>
        <end position="342"/>
    </location>
</feature>
<reference evidence="3" key="2">
    <citation type="submission" date="2024-05" db="EMBL/GenBank/DDBJ databases">
        <title>Rhodohalobacter halophilus gen. nov., sp. nov., a moderately halophilic member of the family Balneolaceae.</title>
        <authorList>
            <person name="Xia J."/>
        </authorList>
    </citation>
    <scope>NUCLEOTIDE SEQUENCE</scope>
    <source>
        <strain evidence="3">WB101</strain>
    </source>
</reference>